<name>A0A1H0WWB0_9BACI</name>
<dbReference type="InterPro" id="IPR028976">
    <property type="entry name" value="CheC-like_sf"/>
</dbReference>
<dbReference type="STRING" id="930152.SAMN05216565_11751"/>
<dbReference type="SUPFAM" id="SSF103039">
    <property type="entry name" value="CheC-like"/>
    <property type="match status" value="1"/>
</dbReference>
<dbReference type="AlphaFoldDB" id="A0A1H0WWB0"/>
<evidence type="ECO:0000313" key="3">
    <source>
        <dbReference type="EMBL" id="SDP95018.1"/>
    </source>
</evidence>
<dbReference type="InterPro" id="IPR028051">
    <property type="entry name" value="CheX-like_dom"/>
</dbReference>
<dbReference type="GO" id="GO:0006935">
    <property type="term" value="P:chemotaxis"/>
    <property type="evidence" value="ECO:0007669"/>
    <property type="project" value="UniProtKB-KW"/>
</dbReference>
<dbReference type="Gene3D" id="3.40.1550.10">
    <property type="entry name" value="CheC-like"/>
    <property type="match status" value="1"/>
</dbReference>
<dbReference type="CDD" id="cd17906">
    <property type="entry name" value="CheX"/>
    <property type="match status" value="1"/>
</dbReference>
<dbReference type="PANTHER" id="PTHR39452:SF1">
    <property type="entry name" value="CHEY-P PHOSPHATASE CHEX"/>
    <property type="match status" value="1"/>
</dbReference>
<proteinExistence type="predicted"/>
<evidence type="ECO:0000313" key="4">
    <source>
        <dbReference type="Proteomes" id="UP000199159"/>
    </source>
</evidence>
<dbReference type="RefSeq" id="WP_175490410.1">
    <property type="nucleotide sequence ID" value="NZ_FNJU01000017.1"/>
</dbReference>
<dbReference type="InterPro" id="IPR038756">
    <property type="entry name" value="CheX-like"/>
</dbReference>
<protein>
    <submittedName>
        <fullName evidence="3">Chemotaxis protein CheX</fullName>
    </submittedName>
</protein>
<keyword evidence="1" id="KW-0145">Chemotaxis</keyword>
<organism evidence="3 4">
    <name type="scientific">Litchfieldia salsa</name>
    <dbReference type="NCBI Taxonomy" id="930152"/>
    <lineage>
        <taxon>Bacteria</taxon>
        <taxon>Bacillati</taxon>
        <taxon>Bacillota</taxon>
        <taxon>Bacilli</taxon>
        <taxon>Bacillales</taxon>
        <taxon>Bacillaceae</taxon>
        <taxon>Litchfieldia</taxon>
    </lineage>
</organism>
<feature type="domain" description="Chemotaxis phosphatase CheX-like" evidence="2">
    <location>
        <begin position="49"/>
        <end position="137"/>
    </location>
</feature>
<accession>A0A1H0WWB0</accession>
<keyword evidence="4" id="KW-1185">Reference proteome</keyword>
<reference evidence="4" key="1">
    <citation type="submission" date="2016-10" db="EMBL/GenBank/DDBJ databases">
        <authorList>
            <person name="Varghese N."/>
            <person name="Submissions S."/>
        </authorList>
    </citation>
    <scope>NUCLEOTIDE SEQUENCE [LARGE SCALE GENOMIC DNA]</scope>
    <source>
        <strain evidence="4">IBRC-M10078</strain>
    </source>
</reference>
<dbReference type="Pfam" id="PF13690">
    <property type="entry name" value="CheX"/>
    <property type="match status" value="1"/>
</dbReference>
<evidence type="ECO:0000256" key="1">
    <source>
        <dbReference type="ARBA" id="ARBA00022500"/>
    </source>
</evidence>
<sequence>MQTDSIKQPSFETLFNEIVLSINSVIPAQPTVNTSEAIGSTEISIELGVSVGFIGDMKGSLFLKGERETFSSIAELLYGMRLDGEMLTSFTGEVGNMIAGTLSTNLTKWSLKTDITSPVLMEDGVFKVEDQNKALSVALYYENNGTQLDAILMFSNEA</sequence>
<gene>
    <name evidence="3" type="ORF">SAMN05216565_11751</name>
</gene>
<dbReference type="EMBL" id="FNJU01000017">
    <property type="protein sequence ID" value="SDP95018.1"/>
    <property type="molecule type" value="Genomic_DNA"/>
</dbReference>
<evidence type="ECO:0000259" key="2">
    <source>
        <dbReference type="Pfam" id="PF13690"/>
    </source>
</evidence>
<dbReference type="PANTHER" id="PTHR39452">
    <property type="entry name" value="CHEY-P PHOSPHATASE CHEX"/>
    <property type="match status" value="1"/>
</dbReference>
<dbReference type="Proteomes" id="UP000199159">
    <property type="component" value="Unassembled WGS sequence"/>
</dbReference>